<keyword evidence="5 8" id="KW-0645">Protease</keyword>
<dbReference type="Gene3D" id="2.40.70.10">
    <property type="entry name" value="Acid Proteases"/>
    <property type="match status" value="2"/>
</dbReference>
<dbReference type="CDD" id="cd05471">
    <property type="entry name" value="pepsin_like"/>
    <property type="match status" value="1"/>
</dbReference>
<feature type="active site" evidence="3">
    <location>
        <position position="300"/>
    </location>
</feature>
<dbReference type="PANTHER" id="PTHR47966">
    <property type="entry name" value="BETA-SITE APP-CLEAVING ENZYME, ISOFORM A-RELATED"/>
    <property type="match status" value="1"/>
</dbReference>
<dbReference type="Pfam" id="PF00026">
    <property type="entry name" value="Asp"/>
    <property type="match status" value="1"/>
</dbReference>
<dbReference type="GO" id="GO:0004190">
    <property type="term" value="F:aspartic-type endopeptidase activity"/>
    <property type="evidence" value="ECO:0007669"/>
    <property type="project" value="UniProtKB-KW"/>
</dbReference>
<accession>A0A9P7ACF5</accession>
<dbReference type="PRINTS" id="PR00792">
    <property type="entry name" value="PEPSIN"/>
</dbReference>
<name>A0A9P7ACF5_9AGAM</name>
<keyword evidence="4" id="KW-1015">Disulfide bond</keyword>
<dbReference type="InterPro" id="IPR021109">
    <property type="entry name" value="Peptidase_aspartic_dom_sf"/>
</dbReference>
<comment type="caution">
    <text evidence="8">The sequence shown here is derived from an EMBL/GenBank/DDBJ whole genome shotgun (WGS) entry which is preliminary data.</text>
</comment>
<comment type="similarity">
    <text evidence="1 5">Belongs to the peptidase A1 family.</text>
</comment>
<protein>
    <submittedName>
        <fullName evidence="8">Acid protease</fullName>
    </submittedName>
</protein>
<gene>
    <name evidence="8" type="ORF">HD556DRAFT_1450577</name>
</gene>
<evidence type="ECO:0000313" key="9">
    <source>
        <dbReference type="Proteomes" id="UP000719766"/>
    </source>
</evidence>
<dbReference type="AlphaFoldDB" id="A0A9P7ACF5"/>
<feature type="domain" description="Peptidase A1" evidence="7">
    <location>
        <begin position="89"/>
        <end position="413"/>
    </location>
</feature>
<evidence type="ECO:0000256" key="6">
    <source>
        <dbReference type="SAM" id="SignalP"/>
    </source>
</evidence>
<proteinExistence type="inferred from homology"/>
<dbReference type="FunFam" id="2.40.70.10:FF:000008">
    <property type="entry name" value="Cathepsin D"/>
    <property type="match status" value="1"/>
</dbReference>
<sequence length="474" mass="49897">MTLLSLAISSIILLAIISDVVGAPQGYTSSARQFISLTRKTQPSRNISEWAEYAKNLRDATIAKYSSQLSQKRGTGENLLVNQGIDTSFYGSLVVGTPPHPFDVILDTGSSDMWVSSSTCQSTCAGTGNFDSAKSSTFKNMNKNFSVTYEKGYAAGTVGKDVVQMAGFTISDQTFGVVTTTAANFLQNPVTGIFGLAWQSLAASGAMPFWQALASNGQWSQPLMAFQLTRFLNDSKAGELEPGGSFTMGYTNESLYTGTINYQDIPNGQASYWLQQITSITVQGKSIFLPSGSDSYAAIDTGTTLVAGPAASIAAIYAQIPGSQPGTGSWEGFYSYPCNTAVVVEISFGGPNWSISPGDFAFTSIPTSDECYGAFYAIPTSGASGTPSWILGDTFLKNVYSVFRYDPPSVGFAALSEIALEMNGLAGGIPSATLGANSAMFTLEPNAAPPTRTSSAVAIVISAFFATLVSFVQA</sequence>
<dbReference type="InterPro" id="IPR033121">
    <property type="entry name" value="PEPTIDASE_A1"/>
</dbReference>
<feature type="signal peptide" evidence="6">
    <location>
        <begin position="1"/>
        <end position="22"/>
    </location>
</feature>
<feature type="disulfide bond" evidence="4">
    <location>
        <begin position="120"/>
        <end position="124"/>
    </location>
</feature>
<evidence type="ECO:0000256" key="5">
    <source>
        <dbReference type="RuleBase" id="RU000454"/>
    </source>
</evidence>
<evidence type="ECO:0000256" key="2">
    <source>
        <dbReference type="ARBA" id="ARBA00022750"/>
    </source>
</evidence>
<evidence type="ECO:0000259" key="7">
    <source>
        <dbReference type="PROSITE" id="PS51767"/>
    </source>
</evidence>
<dbReference type="RefSeq" id="XP_041153090.1">
    <property type="nucleotide sequence ID" value="XM_041307788.1"/>
</dbReference>
<dbReference type="InterPro" id="IPR001969">
    <property type="entry name" value="Aspartic_peptidase_AS"/>
</dbReference>
<keyword evidence="2 5" id="KW-0064">Aspartyl protease</keyword>
<keyword evidence="5" id="KW-0378">Hydrolase</keyword>
<organism evidence="8 9">
    <name type="scientific">Suillus plorans</name>
    <dbReference type="NCBI Taxonomy" id="116603"/>
    <lineage>
        <taxon>Eukaryota</taxon>
        <taxon>Fungi</taxon>
        <taxon>Dikarya</taxon>
        <taxon>Basidiomycota</taxon>
        <taxon>Agaricomycotina</taxon>
        <taxon>Agaricomycetes</taxon>
        <taxon>Agaricomycetidae</taxon>
        <taxon>Boletales</taxon>
        <taxon>Suillineae</taxon>
        <taxon>Suillaceae</taxon>
        <taxon>Suillus</taxon>
    </lineage>
</organism>
<dbReference type="EMBL" id="JABBWE010000107">
    <property type="protein sequence ID" value="KAG1785607.1"/>
    <property type="molecule type" value="Genomic_DNA"/>
</dbReference>
<dbReference type="PROSITE" id="PS51767">
    <property type="entry name" value="PEPTIDASE_A1"/>
    <property type="match status" value="1"/>
</dbReference>
<dbReference type="OrthoDB" id="771136at2759"/>
<keyword evidence="9" id="KW-1185">Reference proteome</keyword>
<feature type="chain" id="PRO_5040209854" evidence="6">
    <location>
        <begin position="23"/>
        <end position="474"/>
    </location>
</feature>
<dbReference type="Proteomes" id="UP000719766">
    <property type="component" value="Unassembled WGS sequence"/>
</dbReference>
<dbReference type="SUPFAM" id="SSF50630">
    <property type="entry name" value="Acid proteases"/>
    <property type="match status" value="1"/>
</dbReference>
<reference evidence="8" key="1">
    <citation type="journal article" date="2020" name="New Phytol.">
        <title>Comparative genomics reveals dynamic genome evolution in host specialist ectomycorrhizal fungi.</title>
        <authorList>
            <person name="Lofgren L.A."/>
            <person name="Nguyen N.H."/>
            <person name="Vilgalys R."/>
            <person name="Ruytinx J."/>
            <person name="Liao H.L."/>
            <person name="Branco S."/>
            <person name="Kuo A."/>
            <person name="LaButti K."/>
            <person name="Lipzen A."/>
            <person name="Andreopoulos W."/>
            <person name="Pangilinan J."/>
            <person name="Riley R."/>
            <person name="Hundley H."/>
            <person name="Na H."/>
            <person name="Barry K."/>
            <person name="Grigoriev I.V."/>
            <person name="Stajich J.E."/>
            <person name="Kennedy P.G."/>
        </authorList>
    </citation>
    <scope>NUCLEOTIDE SEQUENCE</scope>
    <source>
        <strain evidence="8">S12</strain>
    </source>
</reference>
<keyword evidence="6" id="KW-0732">Signal</keyword>
<feature type="active site" evidence="3">
    <location>
        <position position="107"/>
    </location>
</feature>
<dbReference type="InterPro" id="IPR034164">
    <property type="entry name" value="Pepsin-like_dom"/>
</dbReference>
<dbReference type="GO" id="GO:0006508">
    <property type="term" value="P:proteolysis"/>
    <property type="evidence" value="ECO:0007669"/>
    <property type="project" value="UniProtKB-KW"/>
</dbReference>
<evidence type="ECO:0000256" key="4">
    <source>
        <dbReference type="PIRSR" id="PIRSR601461-2"/>
    </source>
</evidence>
<evidence type="ECO:0000256" key="3">
    <source>
        <dbReference type="PIRSR" id="PIRSR601461-1"/>
    </source>
</evidence>
<dbReference type="PANTHER" id="PTHR47966:SF6">
    <property type="entry name" value="PEPTIDASE A1 DOMAIN-CONTAINING PROTEIN"/>
    <property type="match status" value="1"/>
</dbReference>
<dbReference type="PROSITE" id="PS00141">
    <property type="entry name" value="ASP_PROTEASE"/>
    <property type="match status" value="2"/>
</dbReference>
<evidence type="ECO:0000256" key="1">
    <source>
        <dbReference type="ARBA" id="ARBA00007447"/>
    </source>
</evidence>
<evidence type="ECO:0000313" key="8">
    <source>
        <dbReference type="EMBL" id="KAG1785607.1"/>
    </source>
</evidence>
<dbReference type="InterPro" id="IPR001461">
    <property type="entry name" value="Aspartic_peptidase_A1"/>
</dbReference>
<dbReference type="GeneID" id="64601552"/>